<evidence type="ECO:0000256" key="6">
    <source>
        <dbReference type="ARBA" id="ARBA00022989"/>
    </source>
</evidence>
<keyword evidence="3" id="KW-0813">Transport</keyword>
<dbReference type="PIRSF" id="PIRSF019239">
    <property type="entry name" value="MrpE"/>
    <property type="match status" value="1"/>
</dbReference>
<dbReference type="NCBIfam" id="NF006517">
    <property type="entry name" value="PRK08965.1-1"/>
    <property type="match status" value="1"/>
</dbReference>
<evidence type="ECO:0000256" key="2">
    <source>
        <dbReference type="ARBA" id="ARBA00006228"/>
    </source>
</evidence>
<name>A0A3R9E701_9BACI</name>
<evidence type="ECO:0000256" key="3">
    <source>
        <dbReference type="ARBA" id="ARBA00022449"/>
    </source>
</evidence>
<dbReference type="InterPro" id="IPR002758">
    <property type="entry name" value="Cation_antiport_E"/>
</dbReference>
<dbReference type="Pfam" id="PF01899">
    <property type="entry name" value="MNHE"/>
    <property type="match status" value="1"/>
</dbReference>
<dbReference type="STRING" id="285983.UB32_18660"/>
<reference evidence="10" key="1">
    <citation type="submission" date="2018-12" db="EMBL/GenBank/DDBJ databases">
        <title>Bacillus chawlae sp. nov., Bacillus glennii sp. nov., and Bacillus saganii sp. nov. Isolated from the Vehicle Assembly Building at Kennedy Space Center where the Viking Spacecraft were Assembled.</title>
        <authorList>
            <person name="Seuylemezian A."/>
            <person name="Vaishampayan P."/>
        </authorList>
    </citation>
    <scope>NUCLEOTIDE SEQUENCE [LARGE SCALE GENOMIC DNA]</scope>
    <source>
        <strain evidence="10">DSM 13966</strain>
    </source>
</reference>
<comment type="subcellular location">
    <subcellularLocation>
        <location evidence="1">Cell membrane</location>
        <topology evidence="1">Multi-pass membrane protein</topology>
    </subcellularLocation>
</comment>
<evidence type="ECO:0000313" key="9">
    <source>
        <dbReference type="EMBL" id="RSD27541.1"/>
    </source>
</evidence>
<dbReference type="OrthoDB" id="9800498at2"/>
<evidence type="ECO:0000256" key="8">
    <source>
        <dbReference type="SAM" id="Phobius"/>
    </source>
</evidence>
<keyword evidence="6 8" id="KW-1133">Transmembrane helix</keyword>
<comment type="caution">
    <text evidence="9">The sequence shown here is derived from an EMBL/GenBank/DDBJ whole genome shotgun (WGS) entry which is preliminary data.</text>
</comment>
<evidence type="ECO:0000256" key="4">
    <source>
        <dbReference type="ARBA" id="ARBA00022475"/>
    </source>
</evidence>
<evidence type="ECO:0000256" key="1">
    <source>
        <dbReference type="ARBA" id="ARBA00004651"/>
    </source>
</evidence>
<evidence type="ECO:0000313" key="10">
    <source>
        <dbReference type="Proteomes" id="UP000279911"/>
    </source>
</evidence>
<dbReference type="PANTHER" id="PTHR34584">
    <property type="entry name" value="NA(+)/H(+) ANTIPORTER SUBUNIT E1"/>
    <property type="match status" value="1"/>
</dbReference>
<dbReference type="GO" id="GO:0005886">
    <property type="term" value="C:plasma membrane"/>
    <property type="evidence" value="ECO:0007669"/>
    <property type="project" value="UniProtKB-SubCell"/>
</dbReference>
<keyword evidence="3" id="KW-0050">Antiport</keyword>
<comment type="similarity">
    <text evidence="2">Belongs to the CPA3 antiporters (TC 2.A.63) subunit E family.</text>
</comment>
<dbReference type="EMBL" id="RSFW01000011">
    <property type="protein sequence ID" value="RSD27541.1"/>
    <property type="molecule type" value="Genomic_DNA"/>
</dbReference>
<keyword evidence="5 8" id="KW-0812">Transmembrane</keyword>
<dbReference type="PANTHER" id="PTHR34584:SF1">
    <property type="entry name" value="NA(+)_H(+) ANTIPORTER SUBUNIT E1"/>
    <property type="match status" value="1"/>
</dbReference>
<feature type="transmembrane region" description="Helical" evidence="8">
    <location>
        <begin position="28"/>
        <end position="45"/>
    </location>
</feature>
<dbReference type="AlphaFoldDB" id="A0A3R9E701"/>
<dbReference type="RefSeq" id="WP_125479713.1">
    <property type="nucleotide sequence ID" value="NZ_RSFW01000011.1"/>
</dbReference>
<organism evidence="9 10">
    <name type="scientific">Mesobacillus subterraneus</name>
    <dbReference type="NCBI Taxonomy" id="285983"/>
    <lineage>
        <taxon>Bacteria</taxon>
        <taxon>Bacillati</taxon>
        <taxon>Bacillota</taxon>
        <taxon>Bacilli</taxon>
        <taxon>Bacillales</taxon>
        <taxon>Bacillaceae</taxon>
        <taxon>Mesobacillus</taxon>
    </lineage>
</organism>
<dbReference type="GO" id="GO:0008324">
    <property type="term" value="F:monoatomic cation transmembrane transporter activity"/>
    <property type="evidence" value="ECO:0007669"/>
    <property type="project" value="InterPro"/>
</dbReference>
<dbReference type="Proteomes" id="UP000279911">
    <property type="component" value="Unassembled WGS sequence"/>
</dbReference>
<proteinExistence type="inferred from homology"/>
<gene>
    <name evidence="9" type="ORF">EJA10_09235</name>
</gene>
<dbReference type="GO" id="GO:0015297">
    <property type="term" value="F:antiporter activity"/>
    <property type="evidence" value="ECO:0007669"/>
    <property type="project" value="UniProtKB-KW"/>
</dbReference>
<keyword evidence="7 8" id="KW-0472">Membrane</keyword>
<accession>A0A3R9E701</accession>
<evidence type="ECO:0000256" key="7">
    <source>
        <dbReference type="ARBA" id="ARBA00023136"/>
    </source>
</evidence>
<sequence length="158" mass="18288">MAFQILLNFILAFVWMFLKTSYSPASFFVGYLLGLLIIYMFRRFFHTRFYLLRVVAVLNLLYIFLRELLLSNIAVLKVILRPKLNIRPAIFALPTELKEDWEITVLANLITLTPGTLVIDVSPDNKILYVHAMDVSDIDEAIQGIKNTFEKAIMEVSR</sequence>
<evidence type="ECO:0000256" key="5">
    <source>
        <dbReference type="ARBA" id="ARBA00022692"/>
    </source>
</evidence>
<protein>
    <submittedName>
        <fullName evidence="9">Na+/H+ antiporter subunit E</fullName>
    </submittedName>
</protein>
<dbReference type="NCBIfam" id="NF009292">
    <property type="entry name" value="PRK12651.1-3"/>
    <property type="match status" value="1"/>
</dbReference>
<keyword evidence="4" id="KW-1003">Cell membrane</keyword>